<name>A0ABW0G9R3_9PROT</name>
<dbReference type="InterPro" id="IPR019446">
    <property type="entry name" value="BMT5-like"/>
</dbReference>
<feature type="domain" description="25S rRNA (uridine-N(3))-methyltransferase BMT5-like" evidence="1">
    <location>
        <begin position="80"/>
        <end position="238"/>
    </location>
</feature>
<gene>
    <name evidence="2" type="ORF">ACFPMG_21260</name>
</gene>
<protein>
    <submittedName>
        <fullName evidence="2">Class I SAM-dependent methyltransferase</fullName>
        <ecNumber evidence="2">2.1.1.-</ecNumber>
    </submittedName>
</protein>
<dbReference type="Pfam" id="PF10354">
    <property type="entry name" value="BMT5-like"/>
    <property type="match status" value="1"/>
</dbReference>
<dbReference type="RefSeq" id="WP_376997187.1">
    <property type="nucleotide sequence ID" value="NZ_JBHSLC010000046.1"/>
</dbReference>
<dbReference type="Gene3D" id="3.40.50.150">
    <property type="entry name" value="Vaccinia Virus protein VP39"/>
    <property type="match status" value="1"/>
</dbReference>
<evidence type="ECO:0000313" key="3">
    <source>
        <dbReference type="Proteomes" id="UP001596166"/>
    </source>
</evidence>
<evidence type="ECO:0000313" key="2">
    <source>
        <dbReference type="EMBL" id="MFC5357544.1"/>
    </source>
</evidence>
<organism evidence="2 3">
    <name type="scientific">Azospirillum himalayense</name>
    <dbReference type="NCBI Taxonomy" id="654847"/>
    <lineage>
        <taxon>Bacteria</taxon>
        <taxon>Pseudomonadati</taxon>
        <taxon>Pseudomonadota</taxon>
        <taxon>Alphaproteobacteria</taxon>
        <taxon>Rhodospirillales</taxon>
        <taxon>Azospirillaceae</taxon>
        <taxon>Azospirillum</taxon>
    </lineage>
</organism>
<dbReference type="Proteomes" id="UP001596166">
    <property type="component" value="Unassembled WGS sequence"/>
</dbReference>
<dbReference type="GO" id="GO:0032259">
    <property type="term" value="P:methylation"/>
    <property type="evidence" value="ECO:0007669"/>
    <property type="project" value="UniProtKB-KW"/>
</dbReference>
<dbReference type="SUPFAM" id="SSF53335">
    <property type="entry name" value="S-adenosyl-L-methionine-dependent methyltransferases"/>
    <property type="match status" value="1"/>
</dbReference>
<keyword evidence="2" id="KW-0808">Transferase</keyword>
<keyword evidence="2" id="KW-0489">Methyltransferase</keyword>
<dbReference type="PANTHER" id="PTHR11538:SF26">
    <property type="entry name" value="FERREDOXIN-FOLD ANTICODON-BINDING DOMAIN-CONTAINING PROTEIN 1"/>
    <property type="match status" value="1"/>
</dbReference>
<accession>A0ABW0G9R3</accession>
<sequence length="260" mass="29224">MPLEFPSPHEIDRLIGSYAYRDSRHPQSASTHNIVTNWFAARYGAGSCIDEQPFATGDHGDIQNARQNHIVSRAFSGKTLLVGEGNFSFTASLVFGHHVIPMSITSTIHENSRDISDDAKINARKLSRAGVTVFDNVDATHLDRTSHFQKFDTIIFQFPNAGSREPNRGHNPNHVLVRRFLRSAAEHLLQDGEIIVTVINSSYYDGRFRMDEAAEYAGLKNLYAISFFPGDFPSYSHVNTNDEDSALKEHQSFETWVLQP</sequence>
<proteinExistence type="predicted"/>
<dbReference type="EMBL" id="JBHSLC010000046">
    <property type="protein sequence ID" value="MFC5357544.1"/>
    <property type="molecule type" value="Genomic_DNA"/>
</dbReference>
<dbReference type="GO" id="GO:0008168">
    <property type="term" value="F:methyltransferase activity"/>
    <property type="evidence" value="ECO:0007669"/>
    <property type="project" value="UniProtKB-KW"/>
</dbReference>
<evidence type="ECO:0000259" key="1">
    <source>
        <dbReference type="Pfam" id="PF10354"/>
    </source>
</evidence>
<reference evidence="3" key="1">
    <citation type="journal article" date="2019" name="Int. J. Syst. Evol. Microbiol.">
        <title>The Global Catalogue of Microorganisms (GCM) 10K type strain sequencing project: providing services to taxonomists for standard genome sequencing and annotation.</title>
        <authorList>
            <consortium name="The Broad Institute Genomics Platform"/>
            <consortium name="The Broad Institute Genome Sequencing Center for Infectious Disease"/>
            <person name="Wu L."/>
            <person name="Ma J."/>
        </authorList>
    </citation>
    <scope>NUCLEOTIDE SEQUENCE [LARGE SCALE GENOMIC DNA]</scope>
    <source>
        <strain evidence="3">CCUG 58760</strain>
    </source>
</reference>
<dbReference type="InterPro" id="IPR029063">
    <property type="entry name" value="SAM-dependent_MTases_sf"/>
</dbReference>
<dbReference type="PANTHER" id="PTHR11538">
    <property type="entry name" value="PHENYLALANYL-TRNA SYNTHETASE"/>
    <property type="match status" value="1"/>
</dbReference>
<dbReference type="EC" id="2.1.1.-" evidence="2"/>
<keyword evidence="3" id="KW-1185">Reference proteome</keyword>
<comment type="caution">
    <text evidence="2">The sequence shown here is derived from an EMBL/GenBank/DDBJ whole genome shotgun (WGS) entry which is preliminary data.</text>
</comment>